<gene>
    <name evidence="1" type="ORF">ACFY8O_34350</name>
</gene>
<dbReference type="RefSeq" id="WP_387909332.1">
    <property type="nucleotide sequence ID" value="NZ_JBIBEG010000028.1"/>
</dbReference>
<sequence length="187" mass="20724">MTDQPYAVRISAQAAKVLAELPDQAEGTVWDVLDAAAANPWGFTQWDADGPEGEGIRIASIDQLSVIFFANRTLCHLSVLDIVGLGRRVTQRTPVADGRIFHWWQHESEETLPGLPPHPPDSRCSRGQSEVNHPFSLHTNVQGSGAPLLDNVHDLHVLLRWDTSEPRQVNFTHVLQPLMRGEATAME</sequence>
<proteinExistence type="predicted"/>
<dbReference type="EMBL" id="JBIBEG010000028">
    <property type="protein sequence ID" value="MFF5900967.1"/>
    <property type="molecule type" value="Genomic_DNA"/>
</dbReference>
<comment type="caution">
    <text evidence="1">The sequence shown here is derived from an EMBL/GenBank/DDBJ whole genome shotgun (WGS) entry which is preliminary data.</text>
</comment>
<keyword evidence="2" id="KW-1185">Reference proteome</keyword>
<dbReference type="Proteomes" id="UP001602322">
    <property type="component" value="Unassembled WGS sequence"/>
</dbReference>
<name>A0ABW6XGT0_9ACTN</name>
<organism evidence="1 2">
    <name type="scientific">Streptomyces argenteolus</name>
    <dbReference type="NCBI Taxonomy" id="67274"/>
    <lineage>
        <taxon>Bacteria</taxon>
        <taxon>Bacillati</taxon>
        <taxon>Actinomycetota</taxon>
        <taxon>Actinomycetes</taxon>
        <taxon>Kitasatosporales</taxon>
        <taxon>Streptomycetaceae</taxon>
        <taxon>Streptomyces</taxon>
    </lineage>
</organism>
<evidence type="ECO:0000313" key="2">
    <source>
        <dbReference type="Proteomes" id="UP001602322"/>
    </source>
</evidence>
<protein>
    <submittedName>
        <fullName evidence="1">Uncharacterized protein</fullName>
    </submittedName>
</protein>
<accession>A0ABW6XGT0</accession>
<evidence type="ECO:0000313" key="1">
    <source>
        <dbReference type="EMBL" id="MFF5900967.1"/>
    </source>
</evidence>
<reference evidence="1 2" key="1">
    <citation type="submission" date="2024-10" db="EMBL/GenBank/DDBJ databases">
        <title>The Natural Products Discovery Center: Release of the First 8490 Sequenced Strains for Exploring Actinobacteria Biosynthetic Diversity.</title>
        <authorList>
            <person name="Kalkreuter E."/>
            <person name="Kautsar S.A."/>
            <person name="Yang D."/>
            <person name="Bader C.D."/>
            <person name="Teijaro C.N."/>
            <person name="Fluegel L."/>
            <person name="Davis C.M."/>
            <person name="Simpson J.R."/>
            <person name="Lauterbach L."/>
            <person name="Steele A.D."/>
            <person name="Gui C."/>
            <person name="Meng S."/>
            <person name="Li G."/>
            <person name="Viehrig K."/>
            <person name="Ye F."/>
            <person name="Su P."/>
            <person name="Kiefer A.F."/>
            <person name="Nichols A."/>
            <person name="Cepeda A.J."/>
            <person name="Yan W."/>
            <person name="Fan B."/>
            <person name="Jiang Y."/>
            <person name="Adhikari A."/>
            <person name="Zheng C.-J."/>
            <person name="Schuster L."/>
            <person name="Cowan T.M."/>
            <person name="Smanski M.J."/>
            <person name="Chevrette M.G."/>
            <person name="De Carvalho L.P.S."/>
            <person name="Shen B."/>
        </authorList>
    </citation>
    <scope>NUCLEOTIDE SEQUENCE [LARGE SCALE GENOMIC DNA]</scope>
    <source>
        <strain evidence="1 2">NPDC012540</strain>
    </source>
</reference>